<dbReference type="EMBL" id="JWZT01003457">
    <property type="protein sequence ID" value="KII66732.1"/>
    <property type="molecule type" value="Genomic_DNA"/>
</dbReference>
<sequence>MEDALREEGSYEILSKFIMYFEDTFIGHFTRQSDGTINDLPSTNKHIGGWHRAFCFMISCNHPNVFTFLLFFKKDQLLSDNKINGATLNSSNNHRQNDTKPHLRN</sequence>
<gene>
    <name evidence="2" type="ORF">RF11_05239</name>
</gene>
<comment type="caution">
    <text evidence="2">The sequence shown here is derived from an EMBL/GenBank/DDBJ whole genome shotgun (WGS) entry which is preliminary data.</text>
</comment>
<evidence type="ECO:0000313" key="2">
    <source>
        <dbReference type="EMBL" id="KII66732.1"/>
    </source>
</evidence>
<reference evidence="2 3" key="1">
    <citation type="journal article" date="2014" name="Genome Biol. Evol.">
        <title>The genome of the myxosporean Thelohanellus kitauei shows adaptations to nutrient acquisition within its fish host.</title>
        <authorList>
            <person name="Yang Y."/>
            <person name="Xiong J."/>
            <person name="Zhou Z."/>
            <person name="Huo F."/>
            <person name="Miao W."/>
            <person name="Ran C."/>
            <person name="Liu Y."/>
            <person name="Zhang J."/>
            <person name="Feng J."/>
            <person name="Wang M."/>
            <person name="Wang M."/>
            <person name="Wang L."/>
            <person name="Yao B."/>
        </authorList>
    </citation>
    <scope>NUCLEOTIDE SEQUENCE [LARGE SCALE GENOMIC DNA]</scope>
    <source>
        <strain evidence="2">Wuqing</strain>
    </source>
</reference>
<proteinExistence type="predicted"/>
<keyword evidence="3" id="KW-1185">Reference proteome</keyword>
<dbReference type="AlphaFoldDB" id="A0A0C2MYM0"/>
<feature type="compositionally biased region" description="Basic and acidic residues" evidence="1">
    <location>
        <begin position="95"/>
        <end position="105"/>
    </location>
</feature>
<evidence type="ECO:0000256" key="1">
    <source>
        <dbReference type="SAM" id="MobiDB-lite"/>
    </source>
</evidence>
<evidence type="ECO:0000313" key="3">
    <source>
        <dbReference type="Proteomes" id="UP000031668"/>
    </source>
</evidence>
<protein>
    <submittedName>
        <fullName evidence="2">Uncharacterized protein</fullName>
    </submittedName>
</protein>
<feature type="compositionally biased region" description="Polar residues" evidence="1">
    <location>
        <begin position="83"/>
        <end position="94"/>
    </location>
</feature>
<accession>A0A0C2MYM0</accession>
<name>A0A0C2MYM0_THEKT</name>
<organism evidence="2 3">
    <name type="scientific">Thelohanellus kitauei</name>
    <name type="common">Myxosporean</name>
    <dbReference type="NCBI Taxonomy" id="669202"/>
    <lineage>
        <taxon>Eukaryota</taxon>
        <taxon>Metazoa</taxon>
        <taxon>Cnidaria</taxon>
        <taxon>Myxozoa</taxon>
        <taxon>Myxosporea</taxon>
        <taxon>Bivalvulida</taxon>
        <taxon>Platysporina</taxon>
        <taxon>Myxobolidae</taxon>
        <taxon>Thelohanellus</taxon>
    </lineage>
</organism>
<dbReference type="Proteomes" id="UP000031668">
    <property type="component" value="Unassembled WGS sequence"/>
</dbReference>
<feature type="region of interest" description="Disordered" evidence="1">
    <location>
        <begin position="83"/>
        <end position="105"/>
    </location>
</feature>